<dbReference type="EMBL" id="HBGW01005961">
    <property type="protein sequence ID" value="CAD9498658.1"/>
    <property type="molecule type" value="Transcribed_RNA"/>
</dbReference>
<reference evidence="1" key="1">
    <citation type="submission" date="2021-01" db="EMBL/GenBank/DDBJ databases">
        <authorList>
            <person name="Corre E."/>
            <person name="Pelletier E."/>
            <person name="Niang G."/>
            <person name="Scheremetjew M."/>
            <person name="Finn R."/>
            <person name="Kale V."/>
            <person name="Holt S."/>
            <person name="Cochrane G."/>
            <person name="Meng A."/>
            <person name="Brown T."/>
            <person name="Cohen L."/>
        </authorList>
    </citation>
    <scope>NUCLEOTIDE SEQUENCE</scope>
    <source>
        <strain evidence="1">RCC3387</strain>
    </source>
</reference>
<accession>A0A7S2MRU2</accession>
<sequence>MEAILTTVAAPIEGDAPRWDRVHTTEWRIEKVFSKLKTTSGFPLVSPPLRLGPFAEVRMTFSAGEDWGCSNRNPKQKKCVQQVGRAPGAATGALRLKRIGEEDPTPFDFRIVVGHVTVGPFQCRFAGTSTEDFPLGIDWRGHLEPRTGCLRLQVCSFAA</sequence>
<organism evidence="1">
    <name type="scientific">Zooxanthella nutricula</name>
    <dbReference type="NCBI Taxonomy" id="1333877"/>
    <lineage>
        <taxon>Eukaryota</taxon>
        <taxon>Sar</taxon>
        <taxon>Alveolata</taxon>
        <taxon>Dinophyceae</taxon>
        <taxon>Peridiniales</taxon>
        <taxon>Peridiniales incertae sedis</taxon>
        <taxon>Zooxanthella</taxon>
    </lineage>
</organism>
<gene>
    <name evidence="1" type="ORF">BRAN1462_LOCUS3890</name>
</gene>
<name>A0A7S2MRU2_9DINO</name>
<proteinExistence type="predicted"/>
<evidence type="ECO:0000313" key="1">
    <source>
        <dbReference type="EMBL" id="CAD9498658.1"/>
    </source>
</evidence>
<protein>
    <submittedName>
        <fullName evidence="1">Uncharacterized protein</fullName>
    </submittedName>
</protein>
<dbReference type="AlphaFoldDB" id="A0A7S2MRU2"/>